<sequence>MTAKKYAFLAVVILAAAGCAEAPFQGCPAKKTPVVAPSQALVVPQPAPAPIAPVQQAVLESKPITITGINFQLNSSKLMSHDIRVLDEVAGFARKHDSAVLDVNGYCSKVGSYAYNQHLSEQRAESVARYLEAHGVSRSRMVLKGHSYDDPVASNATRQGRFANQRVEIDSNIQVEKTVR</sequence>
<reference evidence="1 2" key="1">
    <citation type="journal article" date="2021" name="ISME J.">
        <title>Genomic evolution of the class Acidithiobacillia: deep-branching Proteobacteria living in extreme acidic conditions.</title>
        <authorList>
            <person name="Moya-Beltran A."/>
            <person name="Beard S."/>
            <person name="Rojas-Villalobos C."/>
            <person name="Issotta F."/>
            <person name="Gallardo Y."/>
            <person name="Ulloa R."/>
            <person name="Giaveno A."/>
            <person name="Degli Esposti M."/>
            <person name="Johnson D.B."/>
            <person name="Quatrini R."/>
        </authorList>
    </citation>
    <scope>NUCLEOTIDE SEQUENCE [LARGE SCALE GENOMIC DNA]</scope>
    <source>
        <strain evidence="1 2">CF3</strain>
    </source>
</reference>
<accession>A0ACD5IKY8</accession>
<gene>
    <name evidence="1" type="ORF">HF292_000765</name>
</gene>
<name>A0ACD5IKY8_9PROT</name>
<evidence type="ECO:0000313" key="1">
    <source>
        <dbReference type="EMBL" id="XRP73204.1"/>
    </source>
</evidence>
<dbReference type="EMBL" id="CP130946">
    <property type="protein sequence ID" value="XRP73204.1"/>
    <property type="molecule type" value="Genomic_DNA"/>
</dbReference>
<dbReference type="Proteomes" id="UP001196097">
    <property type="component" value="Chromosome"/>
</dbReference>
<keyword evidence="2" id="KW-1185">Reference proteome</keyword>
<proteinExistence type="predicted"/>
<evidence type="ECO:0000313" key="2">
    <source>
        <dbReference type="Proteomes" id="UP001196097"/>
    </source>
</evidence>
<organism evidence="1 2">
    <name type="scientific">Acidithiobacillus ferruginosus</name>
    <dbReference type="NCBI Taxonomy" id="3063951"/>
    <lineage>
        <taxon>Bacteria</taxon>
        <taxon>Pseudomonadati</taxon>
        <taxon>Pseudomonadota</taxon>
        <taxon>Acidithiobacillia</taxon>
        <taxon>Acidithiobacillales</taxon>
        <taxon>Acidithiobacillaceae</taxon>
        <taxon>Acidithiobacillus</taxon>
    </lineage>
</organism>
<protein>
    <submittedName>
        <fullName evidence="1">OmpA family protein</fullName>
    </submittedName>
</protein>